<keyword evidence="3" id="KW-1185">Reference proteome</keyword>
<reference evidence="2 3" key="1">
    <citation type="submission" date="2016-09" db="EMBL/GenBank/DDBJ databases">
        <title>Extensive genetic diversity and differential bi-allelic expression allows diatom success in the polar Southern Ocean.</title>
        <authorList>
            <consortium name="DOE Joint Genome Institute"/>
            <person name="Mock T."/>
            <person name="Otillar R.P."/>
            <person name="Strauss J."/>
            <person name="Dupont C."/>
            <person name="Frickenhaus S."/>
            <person name="Maumus F."/>
            <person name="Mcmullan M."/>
            <person name="Sanges R."/>
            <person name="Schmutz J."/>
            <person name="Toseland A."/>
            <person name="Valas R."/>
            <person name="Veluchamy A."/>
            <person name="Ward B.J."/>
            <person name="Allen A."/>
            <person name="Barry K."/>
            <person name="Falciatore A."/>
            <person name="Ferrante M."/>
            <person name="Fortunato A.E."/>
            <person name="Gloeckner G."/>
            <person name="Gruber A."/>
            <person name="Hipkin R."/>
            <person name="Janech M."/>
            <person name="Kroth P."/>
            <person name="Leese F."/>
            <person name="Lindquist E."/>
            <person name="Lyon B.R."/>
            <person name="Martin J."/>
            <person name="Mayer C."/>
            <person name="Parker M."/>
            <person name="Quesneville H."/>
            <person name="Raymond J."/>
            <person name="Uhlig C."/>
            <person name="Valentin K.U."/>
            <person name="Worden A.Z."/>
            <person name="Armbrust E.V."/>
            <person name="Bowler C."/>
            <person name="Green B."/>
            <person name="Moulton V."/>
            <person name="Van Oosterhout C."/>
            <person name="Grigoriev I."/>
        </authorList>
    </citation>
    <scope>NUCLEOTIDE SEQUENCE [LARGE SCALE GENOMIC DNA]</scope>
    <source>
        <strain evidence="2 3">CCMP1102</strain>
    </source>
</reference>
<evidence type="ECO:0000313" key="2">
    <source>
        <dbReference type="EMBL" id="OEU23277.1"/>
    </source>
</evidence>
<dbReference type="EMBL" id="KV784353">
    <property type="protein sequence ID" value="OEU23277.1"/>
    <property type="molecule type" value="Genomic_DNA"/>
</dbReference>
<dbReference type="KEGG" id="fcy:FRACYDRAFT_267493"/>
<dbReference type="Proteomes" id="UP000095751">
    <property type="component" value="Unassembled WGS sequence"/>
</dbReference>
<evidence type="ECO:0000313" key="3">
    <source>
        <dbReference type="Proteomes" id="UP000095751"/>
    </source>
</evidence>
<dbReference type="AlphaFoldDB" id="A0A1E7FYP8"/>
<dbReference type="OrthoDB" id="55361at2759"/>
<accession>A0A1E7FYP8</accession>
<proteinExistence type="predicted"/>
<evidence type="ECO:0000256" key="1">
    <source>
        <dbReference type="SAM" id="MobiDB-lite"/>
    </source>
</evidence>
<dbReference type="InParanoid" id="A0A1E7FYP8"/>
<protein>
    <submittedName>
        <fullName evidence="2">Uncharacterized protein</fullName>
    </submittedName>
</protein>
<sequence length="259" mass="30003">MNGDSGDIIIEDHHRAAMDNKYLQIFIRLRQMGLFKKEDIQRHELLIELVSKDYHFEEKRLRFLVEWDPSALLQPNSNGYLPIHFAAVSIRKLQLVFEYGIRYYPKKTGICLLFKKVDDDVTPFQEACERYGCDRVRNAVKDTLRDCQRRRSEEDNSNSTSGPYNIADALITAAIDETIHLDCVYFLLRREPDILHKLLSSKHTAAAISTAMVESDNINIDEGASDRLTSATKINPKKRKRSDRQNHNNNNNDDDDDFI</sequence>
<gene>
    <name evidence="2" type="ORF">FRACYDRAFT_267493</name>
</gene>
<name>A0A1E7FYP8_9STRA</name>
<organism evidence="2 3">
    <name type="scientific">Fragilariopsis cylindrus CCMP1102</name>
    <dbReference type="NCBI Taxonomy" id="635003"/>
    <lineage>
        <taxon>Eukaryota</taxon>
        <taxon>Sar</taxon>
        <taxon>Stramenopiles</taxon>
        <taxon>Ochrophyta</taxon>
        <taxon>Bacillariophyta</taxon>
        <taxon>Bacillariophyceae</taxon>
        <taxon>Bacillariophycidae</taxon>
        <taxon>Bacillariales</taxon>
        <taxon>Bacillariaceae</taxon>
        <taxon>Fragilariopsis</taxon>
    </lineage>
</organism>
<feature type="region of interest" description="Disordered" evidence="1">
    <location>
        <begin position="227"/>
        <end position="259"/>
    </location>
</feature>